<dbReference type="VEuPathDB" id="GiardiaDB:SS50377_26223"/>
<accession>V6LI79</accession>
<evidence type="ECO:0000313" key="1">
    <source>
        <dbReference type="EMBL" id="EST43416.1"/>
    </source>
</evidence>
<gene>
    <name evidence="1" type="ORF">SS50377_16877</name>
</gene>
<sequence>MSDSFINRGSILMAIKQLVDSNTLQLKHFNNLSKDEFNQYVIDYGHIDYITQYINYCIQYCFVLAVAIRKQIEISLQEQKVNIINYLTAPAMAINLYTHNCVSQLQNGFQDLKHNKSKCKYKLSQLIQQDIQSTNKLLDTGFNQISNILYNQQFKGSRYNIDRVFTTDNKKYGLELDGTFYNGLKELSCKDEYHILQQQRLEAYNNNNQYLNSKMEANSFEQIFHVTDKQCIQFEKDNNIKIEVPKRFDITNRSILTEGRAQCFTDHMKINKKKFKMYGIDFTSLHPSAMVF</sequence>
<dbReference type="AlphaFoldDB" id="V6LI79"/>
<proteinExistence type="predicted"/>
<organism evidence="1">
    <name type="scientific">Spironucleus salmonicida</name>
    <dbReference type="NCBI Taxonomy" id="348837"/>
    <lineage>
        <taxon>Eukaryota</taxon>
        <taxon>Metamonada</taxon>
        <taxon>Diplomonadida</taxon>
        <taxon>Hexamitidae</taxon>
        <taxon>Hexamitinae</taxon>
        <taxon>Spironucleus</taxon>
    </lineage>
</organism>
<name>V6LI79_9EUKA</name>
<reference evidence="1" key="1">
    <citation type="journal article" date="2014" name="PLoS Genet.">
        <title>The Genome of Spironucleus salmonicida Highlights a Fish Pathogen Adapted to Fluctuating Environments.</title>
        <authorList>
            <person name="Xu F."/>
            <person name="Jerlstrom-Hultqvist J."/>
            <person name="Einarsson E."/>
            <person name="Astvaldsson A."/>
            <person name="Svard S.G."/>
            <person name="Andersson J.O."/>
        </authorList>
    </citation>
    <scope>NUCLEOTIDE SEQUENCE</scope>
</reference>
<protein>
    <submittedName>
        <fullName evidence="1">Uncharacterized protein</fullName>
    </submittedName>
</protein>
<dbReference type="EMBL" id="KI546137">
    <property type="protein sequence ID" value="EST43416.1"/>
    <property type="molecule type" value="Genomic_DNA"/>
</dbReference>